<dbReference type="RefSeq" id="XP_041187979.1">
    <property type="nucleotide sequence ID" value="XM_041344001.1"/>
</dbReference>
<dbReference type="Proteomes" id="UP000807769">
    <property type="component" value="Unassembled WGS sequence"/>
</dbReference>
<organism evidence="1 2">
    <name type="scientific">Suillus subaureus</name>
    <dbReference type="NCBI Taxonomy" id="48587"/>
    <lineage>
        <taxon>Eukaryota</taxon>
        <taxon>Fungi</taxon>
        <taxon>Dikarya</taxon>
        <taxon>Basidiomycota</taxon>
        <taxon>Agaricomycotina</taxon>
        <taxon>Agaricomycetes</taxon>
        <taxon>Agaricomycetidae</taxon>
        <taxon>Boletales</taxon>
        <taxon>Suillineae</taxon>
        <taxon>Suillaceae</taxon>
        <taxon>Suillus</taxon>
    </lineage>
</organism>
<dbReference type="GeneID" id="64638017"/>
<dbReference type="OrthoDB" id="2692239at2759"/>
<dbReference type="EMBL" id="JABBWG010000044">
    <property type="protein sequence ID" value="KAG1807310.1"/>
    <property type="molecule type" value="Genomic_DNA"/>
</dbReference>
<sequence>MSSEPPRKSSCCFSVILRVSQNFHSHAAISQVACSMLLPHGHASDGSLSNWVSKASPLYHFVRPRHFRYSFTCVSCAAIWALSHLSCAPSECSGWIVIRIPSNTQTSKQFRSMYESATQPASGFWSELLRSLTCTKLEHLILKEWCHRCDGQHSYCTSAFFDLHPLLAHPIALAGLRTLVLSPNNASTITLTDTDIVILARTCPYLAVFDLRARNTPISLYALSFLVGRCRELRQVLVCVDARLDALGRTLPKNDASNDRVSLQPNTRLLGLHIGESPIACVGLLRPSTAPDLMRSIPRFLHTMAPRVECIMKPSFEGRYARRWKMVSTALSVMVKEAKDKAEDDDVLHAMDVLL</sequence>
<comment type="caution">
    <text evidence="1">The sequence shown here is derived from an EMBL/GenBank/DDBJ whole genome shotgun (WGS) entry which is preliminary data.</text>
</comment>
<evidence type="ECO:0000313" key="2">
    <source>
        <dbReference type="Proteomes" id="UP000807769"/>
    </source>
</evidence>
<gene>
    <name evidence="1" type="ORF">BJ212DRAFT_758490</name>
</gene>
<dbReference type="AlphaFoldDB" id="A0A9P7J836"/>
<name>A0A9P7J836_9AGAM</name>
<protein>
    <submittedName>
        <fullName evidence="1">Uncharacterized protein</fullName>
    </submittedName>
</protein>
<accession>A0A9P7J836</accession>
<proteinExistence type="predicted"/>
<keyword evidence="2" id="KW-1185">Reference proteome</keyword>
<evidence type="ECO:0000313" key="1">
    <source>
        <dbReference type="EMBL" id="KAG1807310.1"/>
    </source>
</evidence>
<reference evidence="1" key="1">
    <citation type="journal article" date="2020" name="New Phytol.">
        <title>Comparative genomics reveals dynamic genome evolution in host specialist ectomycorrhizal fungi.</title>
        <authorList>
            <person name="Lofgren L.A."/>
            <person name="Nguyen N.H."/>
            <person name="Vilgalys R."/>
            <person name="Ruytinx J."/>
            <person name="Liao H.L."/>
            <person name="Branco S."/>
            <person name="Kuo A."/>
            <person name="LaButti K."/>
            <person name="Lipzen A."/>
            <person name="Andreopoulos W."/>
            <person name="Pangilinan J."/>
            <person name="Riley R."/>
            <person name="Hundley H."/>
            <person name="Na H."/>
            <person name="Barry K."/>
            <person name="Grigoriev I.V."/>
            <person name="Stajich J.E."/>
            <person name="Kennedy P.G."/>
        </authorList>
    </citation>
    <scope>NUCLEOTIDE SEQUENCE</scope>
    <source>
        <strain evidence="1">MN1</strain>
    </source>
</reference>